<evidence type="ECO:0000256" key="3">
    <source>
        <dbReference type="ARBA" id="ARBA00022515"/>
    </source>
</evidence>
<keyword evidence="7" id="KW-0479">Metal-binding</keyword>
<dbReference type="GO" id="GO:0000428">
    <property type="term" value="C:DNA-directed RNA polymerase complex"/>
    <property type="evidence" value="ECO:0007669"/>
    <property type="project" value="UniProtKB-KW"/>
</dbReference>
<dbReference type="Gene3D" id="3.90.980.10">
    <property type="entry name" value="DNA primase, catalytic core, N-terminal domain"/>
    <property type="match status" value="1"/>
</dbReference>
<evidence type="ECO:0000256" key="4">
    <source>
        <dbReference type="ARBA" id="ARBA00022679"/>
    </source>
</evidence>
<keyword evidence="12 13" id="KW-0804">Transcription</keyword>
<dbReference type="SUPFAM" id="SSF57783">
    <property type="entry name" value="Zinc beta-ribbon"/>
    <property type="match status" value="1"/>
</dbReference>
<dbReference type="AlphaFoldDB" id="A0A1F6BRZ6"/>
<dbReference type="EC" id="2.7.7.101" evidence="13"/>
<dbReference type="InterPro" id="IPR036977">
    <property type="entry name" value="DNA_primase_Znf_CHC2"/>
</dbReference>
<comment type="catalytic activity">
    <reaction evidence="13">
        <text>ssDNA + n NTP = ssDNA/pppN(pN)n-1 hybrid + (n-1) diphosphate.</text>
        <dbReference type="EC" id="2.7.7.101"/>
    </reaction>
</comment>
<dbReference type="GO" id="GO:0003677">
    <property type="term" value="F:DNA binding"/>
    <property type="evidence" value="ECO:0007669"/>
    <property type="project" value="UniProtKB-KW"/>
</dbReference>
<dbReference type="Pfam" id="PF01807">
    <property type="entry name" value="Zn_ribbon_DnaG"/>
    <property type="match status" value="1"/>
</dbReference>
<comment type="caution">
    <text evidence="13">Lacks conserved residue(s) required for the propagation of feature annotation.</text>
</comment>
<keyword evidence="2 13" id="KW-0240">DNA-directed RNA polymerase</keyword>
<comment type="similarity">
    <text evidence="13">Belongs to the DnaG primase family.</text>
</comment>
<comment type="function">
    <text evidence="13">RNA polymerase that catalyzes the synthesis of short RNA molecules used as primers for DNA polymerase during DNA replication.</text>
</comment>
<gene>
    <name evidence="13" type="primary">dnaG</name>
    <name evidence="15" type="ORF">A3A21_00155</name>
</gene>
<protein>
    <recommendedName>
        <fullName evidence="13">DNA primase</fullName>
        <ecNumber evidence="13">2.7.7.101</ecNumber>
    </recommendedName>
</protein>
<dbReference type="STRING" id="1798471.A3A21_00155"/>
<dbReference type="NCBIfam" id="TIGR01391">
    <property type="entry name" value="dnaG"/>
    <property type="match status" value="1"/>
</dbReference>
<dbReference type="Pfam" id="PF13155">
    <property type="entry name" value="Toprim_2"/>
    <property type="match status" value="1"/>
</dbReference>
<evidence type="ECO:0000313" key="16">
    <source>
        <dbReference type="Proteomes" id="UP000176996"/>
    </source>
</evidence>
<comment type="subunit">
    <text evidence="13">Monomer. Interacts with DnaB.</text>
</comment>
<evidence type="ECO:0000256" key="1">
    <source>
        <dbReference type="ARBA" id="ARBA00001947"/>
    </source>
</evidence>
<dbReference type="Gene3D" id="3.40.1360.10">
    <property type="match status" value="1"/>
</dbReference>
<comment type="cofactor">
    <cofactor evidence="1">
        <name>Zn(2+)</name>
        <dbReference type="ChEBI" id="CHEBI:29105"/>
    </cofactor>
</comment>
<dbReference type="GO" id="GO:0006269">
    <property type="term" value="P:DNA replication, synthesis of primer"/>
    <property type="evidence" value="ECO:0007669"/>
    <property type="project" value="UniProtKB-UniRule"/>
</dbReference>
<keyword evidence="10" id="KW-0460">Magnesium</keyword>
<evidence type="ECO:0000256" key="7">
    <source>
        <dbReference type="ARBA" id="ARBA00022723"/>
    </source>
</evidence>
<proteinExistence type="inferred from homology"/>
<evidence type="ECO:0000256" key="2">
    <source>
        <dbReference type="ARBA" id="ARBA00022478"/>
    </source>
</evidence>
<evidence type="ECO:0000256" key="8">
    <source>
        <dbReference type="ARBA" id="ARBA00022771"/>
    </source>
</evidence>
<dbReference type="InterPro" id="IPR002694">
    <property type="entry name" value="Znf_CHC2"/>
</dbReference>
<keyword evidence="3 13" id="KW-0639">Primosome</keyword>
<dbReference type="Proteomes" id="UP000176996">
    <property type="component" value="Unassembled WGS sequence"/>
</dbReference>
<evidence type="ECO:0000256" key="12">
    <source>
        <dbReference type="ARBA" id="ARBA00023163"/>
    </source>
</evidence>
<evidence type="ECO:0000256" key="10">
    <source>
        <dbReference type="ARBA" id="ARBA00022842"/>
    </source>
</evidence>
<keyword evidence="4 13" id="KW-0808">Transferase</keyword>
<dbReference type="PANTHER" id="PTHR30313">
    <property type="entry name" value="DNA PRIMASE"/>
    <property type="match status" value="1"/>
</dbReference>
<dbReference type="Gene3D" id="3.90.580.10">
    <property type="entry name" value="Zinc finger, CHC2-type domain"/>
    <property type="match status" value="1"/>
</dbReference>
<keyword evidence="8" id="KW-0863">Zinc-finger</keyword>
<keyword evidence="9" id="KW-0862">Zinc</keyword>
<accession>A0A1F6BRZ6</accession>
<name>A0A1F6BRZ6_9BACT</name>
<dbReference type="InterPro" id="IPR037068">
    <property type="entry name" value="DNA_primase_core_N_sf"/>
</dbReference>
<keyword evidence="5 13" id="KW-0548">Nucleotidyltransferase</keyword>
<reference evidence="15 16" key="1">
    <citation type="journal article" date="2016" name="Nat. Commun.">
        <title>Thousands of microbial genomes shed light on interconnected biogeochemical processes in an aquifer system.</title>
        <authorList>
            <person name="Anantharaman K."/>
            <person name="Brown C.T."/>
            <person name="Hug L.A."/>
            <person name="Sharon I."/>
            <person name="Castelle C.J."/>
            <person name="Probst A.J."/>
            <person name="Thomas B.C."/>
            <person name="Singh A."/>
            <person name="Wilkins M.J."/>
            <person name="Karaoz U."/>
            <person name="Brodie E.L."/>
            <person name="Williams K.H."/>
            <person name="Hubbard S.S."/>
            <person name="Banfield J.F."/>
        </authorList>
    </citation>
    <scope>NUCLEOTIDE SEQUENCE [LARGE SCALE GENOMIC DNA]</scope>
</reference>
<dbReference type="GO" id="GO:1990077">
    <property type="term" value="C:primosome complex"/>
    <property type="evidence" value="ECO:0007669"/>
    <property type="project" value="UniProtKB-KW"/>
</dbReference>
<evidence type="ECO:0000256" key="11">
    <source>
        <dbReference type="ARBA" id="ARBA00023125"/>
    </source>
</evidence>
<evidence type="ECO:0000256" key="13">
    <source>
        <dbReference type="HAMAP-Rule" id="MF_00974"/>
    </source>
</evidence>
<dbReference type="InterPro" id="IPR006295">
    <property type="entry name" value="DNA_primase_DnaG"/>
</dbReference>
<dbReference type="GO" id="GO:0003899">
    <property type="term" value="F:DNA-directed RNA polymerase activity"/>
    <property type="evidence" value="ECO:0007669"/>
    <property type="project" value="UniProtKB-UniRule"/>
</dbReference>
<dbReference type="SMART" id="SM00493">
    <property type="entry name" value="TOPRIM"/>
    <property type="match status" value="1"/>
</dbReference>
<dbReference type="SUPFAM" id="SSF56731">
    <property type="entry name" value="DNA primase core"/>
    <property type="match status" value="1"/>
</dbReference>
<organism evidence="15 16">
    <name type="scientific">Candidatus Jorgensenbacteria bacterium RIFCSPLOWO2_01_FULL_45_25b</name>
    <dbReference type="NCBI Taxonomy" id="1798471"/>
    <lineage>
        <taxon>Bacteria</taxon>
        <taxon>Candidatus Joergenseniibacteriota</taxon>
    </lineage>
</organism>
<dbReference type="Pfam" id="PF08275">
    <property type="entry name" value="DNAG_N"/>
    <property type="match status" value="1"/>
</dbReference>
<dbReference type="InterPro" id="IPR006171">
    <property type="entry name" value="TOPRIM_dom"/>
</dbReference>
<dbReference type="EMBL" id="MFKK01000037">
    <property type="protein sequence ID" value="OGG39696.1"/>
    <property type="molecule type" value="Genomic_DNA"/>
</dbReference>
<dbReference type="InterPro" id="IPR013264">
    <property type="entry name" value="DNAG_N"/>
</dbReference>
<dbReference type="PANTHER" id="PTHR30313:SF2">
    <property type="entry name" value="DNA PRIMASE"/>
    <property type="match status" value="1"/>
</dbReference>
<dbReference type="InterPro" id="IPR050219">
    <property type="entry name" value="DnaG_primase"/>
</dbReference>
<dbReference type="InterPro" id="IPR030846">
    <property type="entry name" value="DnaG_bac"/>
</dbReference>
<comment type="caution">
    <text evidence="15">The sequence shown here is derived from an EMBL/GenBank/DDBJ whole genome shotgun (WGS) entry which is preliminary data.</text>
</comment>
<keyword evidence="11 13" id="KW-0238">DNA-binding</keyword>
<dbReference type="HAMAP" id="MF_00974">
    <property type="entry name" value="DNA_primase_DnaG"/>
    <property type="match status" value="1"/>
</dbReference>
<dbReference type="CDD" id="cd03364">
    <property type="entry name" value="TOPRIM_DnaG_primases"/>
    <property type="match status" value="1"/>
</dbReference>
<sequence length="573" mass="64836">MAGEVDIIKEKIDIVDFLRSYIDLHPAGKNFKAICPFHSEKTASFVVSPERRMWHCFGSCGEGGDIFKFLMKHENLEFYEALKVLAERAGVPLRALDPQKQKEFGVLYDMHETAKDFYRKQLSSQTEALSYLRGRGLTDETMEEFGLGFSPGGEALTLFLLQSGYDMSNIVRGGLAQKNAQGLHRDKFYRRIMFPIYNSMGKVVAFTGRILPENGSPSTSSGDIPKYLNSPETPIFNKSHILYGFHVSKNHIAKSRTAFLVEGQMDVLMSWQSGIQNVVAVSGTGLTTHHLERLRRLADTLVLSFDNDTAGLKAMERSLDLFADFDFYARVASLGEHKDPADAAKADKGFLERAVLEARPAFSILFESYFKGISFSDVALKKRLVRRSLEKIRALKSSTERDIWTKELSGVSGISESGLLAEFASMSLPASPVSHAPDSVFTPTLLSRPRRIELIAKRLVSLALLRAPFFERLMEHREWLPKEYCSILEEPQGVPATELSMLGSYEFGGAKEEELLKEFDDLLSYIQLEFLKQRRNELRLKIRECERKGTNEESQTFLAEFHSLSREMDKLKR</sequence>
<dbReference type="FunFam" id="3.90.580.10:FF:000001">
    <property type="entry name" value="DNA primase"/>
    <property type="match status" value="1"/>
</dbReference>
<dbReference type="SMART" id="SM00400">
    <property type="entry name" value="ZnF_CHCC"/>
    <property type="match status" value="1"/>
</dbReference>
<dbReference type="GO" id="GO:0008270">
    <property type="term" value="F:zinc ion binding"/>
    <property type="evidence" value="ECO:0007669"/>
    <property type="project" value="UniProtKB-KW"/>
</dbReference>
<feature type="domain" description="Toprim" evidence="14">
    <location>
        <begin position="256"/>
        <end position="337"/>
    </location>
</feature>
<dbReference type="PROSITE" id="PS50880">
    <property type="entry name" value="TOPRIM"/>
    <property type="match status" value="1"/>
</dbReference>
<evidence type="ECO:0000256" key="5">
    <source>
        <dbReference type="ARBA" id="ARBA00022695"/>
    </source>
</evidence>
<evidence type="ECO:0000256" key="6">
    <source>
        <dbReference type="ARBA" id="ARBA00022705"/>
    </source>
</evidence>
<evidence type="ECO:0000313" key="15">
    <source>
        <dbReference type="EMBL" id="OGG39696.1"/>
    </source>
</evidence>
<dbReference type="InterPro" id="IPR034151">
    <property type="entry name" value="TOPRIM_DnaG_bac"/>
</dbReference>
<evidence type="ECO:0000256" key="9">
    <source>
        <dbReference type="ARBA" id="ARBA00022833"/>
    </source>
</evidence>
<keyword evidence="6 13" id="KW-0235">DNA replication</keyword>
<evidence type="ECO:0000259" key="14">
    <source>
        <dbReference type="PROSITE" id="PS50880"/>
    </source>
</evidence>
<dbReference type="GO" id="GO:0005737">
    <property type="term" value="C:cytoplasm"/>
    <property type="evidence" value="ECO:0007669"/>
    <property type="project" value="TreeGrafter"/>
</dbReference>